<dbReference type="SUPFAM" id="SSF48403">
    <property type="entry name" value="Ankyrin repeat"/>
    <property type="match status" value="1"/>
</dbReference>
<dbReference type="InterPro" id="IPR002110">
    <property type="entry name" value="Ankyrin_rpt"/>
</dbReference>
<dbReference type="Pfam" id="PF08449">
    <property type="entry name" value="UAA"/>
    <property type="match status" value="1"/>
</dbReference>
<evidence type="ECO:0000256" key="1">
    <source>
        <dbReference type="ARBA" id="ARBA00004141"/>
    </source>
</evidence>
<keyword evidence="6 8" id="KW-0472">Membrane</keyword>
<dbReference type="InterPro" id="IPR013657">
    <property type="entry name" value="SCL35B1-4/HUT1"/>
</dbReference>
<dbReference type="PROSITE" id="PS50088">
    <property type="entry name" value="ANK_REPEAT"/>
    <property type="match status" value="1"/>
</dbReference>
<proteinExistence type="inferred from homology"/>
<dbReference type="eggNOG" id="KOG1581">
    <property type="taxonomic scope" value="Eukaryota"/>
</dbReference>
<comment type="subcellular location">
    <subcellularLocation>
        <location evidence="1">Membrane</location>
        <topology evidence="1">Multi-pass membrane protein</topology>
    </subcellularLocation>
</comment>
<feature type="transmembrane region" description="Helical" evidence="8">
    <location>
        <begin position="534"/>
        <end position="562"/>
    </location>
</feature>
<evidence type="ECO:0000256" key="4">
    <source>
        <dbReference type="ARBA" id="ARBA00022692"/>
    </source>
</evidence>
<dbReference type="GO" id="GO:0005789">
    <property type="term" value="C:endoplasmic reticulum membrane"/>
    <property type="evidence" value="ECO:0007669"/>
    <property type="project" value="TreeGrafter"/>
</dbReference>
<keyword evidence="4 8" id="KW-0812">Transmembrane</keyword>
<evidence type="ECO:0000313" key="9">
    <source>
        <dbReference type="EMBL" id="OUS45482.1"/>
    </source>
</evidence>
<feature type="transmembrane region" description="Helical" evidence="8">
    <location>
        <begin position="458"/>
        <end position="475"/>
    </location>
</feature>
<evidence type="ECO:0000256" key="6">
    <source>
        <dbReference type="ARBA" id="ARBA00023136"/>
    </source>
</evidence>
<accession>A0A1Y5IEE4</accession>
<reference evidence="9" key="1">
    <citation type="submission" date="2017-04" db="EMBL/GenBank/DDBJ databases">
        <title>Population genomics of picophytoplankton unveils novel chromosome hypervariability.</title>
        <authorList>
            <consortium name="DOE Joint Genome Institute"/>
            <person name="Blanc-Mathieu R."/>
            <person name="Krasovec M."/>
            <person name="Hebrard M."/>
            <person name="Yau S."/>
            <person name="Desgranges E."/>
            <person name="Martin J."/>
            <person name="Schackwitz W."/>
            <person name="Kuo A."/>
            <person name="Salin G."/>
            <person name="Donnadieu C."/>
            <person name="Desdevises Y."/>
            <person name="Sanchez-Ferandin S."/>
            <person name="Moreau H."/>
            <person name="Rivals E."/>
            <person name="Grigoriev I.V."/>
            <person name="Grimsley N."/>
            <person name="Eyre-Walker A."/>
            <person name="Piganeau G."/>
        </authorList>
    </citation>
    <scope>NUCLEOTIDE SEQUENCE [LARGE SCALE GENOMIC DNA]</scope>
    <source>
        <strain evidence="9">RCC 1115</strain>
    </source>
</reference>
<keyword evidence="5 8" id="KW-1133">Transmembrane helix</keyword>
<evidence type="ECO:0000256" key="7">
    <source>
        <dbReference type="PROSITE-ProRule" id="PRU00023"/>
    </source>
</evidence>
<name>A0A1Y5IEE4_OSTTA</name>
<dbReference type="PANTHER" id="PTHR10778:SF13">
    <property type="entry name" value="ADENOSINE 3'-PHOSPHO 5'-PHOSPHOSULFATE TRANSPORTER 1"/>
    <property type="match status" value="1"/>
</dbReference>
<dbReference type="PROSITE" id="PS50297">
    <property type="entry name" value="ANK_REP_REGION"/>
    <property type="match status" value="1"/>
</dbReference>
<evidence type="ECO:0000256" key="8">
    <source>
        <dbReference type="SAM" id="Phobius"/>
    </source>
</evidence>
<dbReference type="Pfam" id="PF12796">
    <property type="entry name" value="Ank_2"/>
    <property type="match status" value="1"/>
</dbReference>
<dbReference type="Proteomes" id="UP000195557">
    <property type="component" value="Unassembled WGS sequence"/>
</dbReference>
<sequence length="570" mass="62120">MFCGACEDVETPVKVNATLQVVHEDEESNGRIVELDRAVQKRWLDAAKAGELEVMKKLYAENEDVLYANGEGTNYGFSGNTALHWAAYNARVDCVRWLCAQGMDPNVTNKGESTAAHSAAGAGRLDSLVALVHECGAEASLANDVHERPIDVARQRGHADCVALLRDAQSISNLRKEIDRDGACSIKTARAVVQARAASDATCRGLTEKSELLNKAREIAEALPRPIRDVEIKPRPIIRRMTTASPTASTHQASKPEHSQLAKIAFCVVSVVGSLIAYGILQERIMTRPYGDGAEKEFFKYSVFLVLSNRVLSASLAAFILARIGGAVRPVAPLVKYAGVSASNVLATTCQYEALRYVSFPVQTLGKCAKMIPVMIWGYFINQRRYGASDFLVALSVTAGCTMFALYGDLTHRHAASNKNSSAKGLMLMLGYLGFDGFTSTFQDKLFKGYQMETYNQMLYVNGCSACLSFVWLVSDGTMWTALDFITRHPAVTTDILTLSLSSMLGQLAILYTIKEFGALTYATIMTTRQLLSIILSCIVFMHPLTLGQWAGTALVFGALYAKNASAFAR</sequence>
<keyword evidence="7" id="KW-0040">ANK repeat</keyword>
<feature type="transmembrane region" description="Helical" evidence="8">
    <location>
        <begin position="391"/>
        <end position="410"/>
    </location>
</feature>
<dbReference type="PANTHER" id="PTHR10778">
    <property type="entry name" value="SOLUTE CARRIER FAMILY 35 MEMBER B"/>
    <property type="match status" value="1"/>
</dbReference>
<dbReference type="SMART" id="SM00248">
    <property type="entry name" value="ANK"/>
    <property type="match status" value="2"/>
</dbReference>
<keyword evidence="3" id="KW-0813">Transport</keyword>
<dbReference type="EMBL" id="KZ155790">
    <property type="protein sequence ID" value="OUS45482.1"/>
    <property type="molecule type" value="Genomic_DNA"/>
</dbReference>
<dbReference type="AlphaFoldDB" id="A0A1Y5IEE4"/>
<evidence type="ECO:0000256" key="5">
    <source>
        <dbReference type="ARBA" id="ARBA00022989"/>
    </source>
</evidence>
<gene>
    <name evidence="9" type="ORF">BE221DRAFT_76779</name>
</gene>
<dbReference type="GO" id="GO:0000139">
    <property type="term" value="C:Golgi membrane"/>
    <property type="evidence" value="ECO:0007669"/>
    <property type="project" value="TreeGrafter"/>
</dbReference>
<dbReference type="Gene3D" id="1.25.40.20">
    <property type="entry name" value="Ankyrin repeat-containing domain"/>
    <property type="match status" value="1"/>
</dbReference>
<evidence type="ECO:0000256" key="3">
    <source>
        <dbReference type="ARBA" id="ARBA00022448"/>
    </source>
</evidence>
<feature type="transmembrane region" description="Helical" evidence="8">
    <location>
        <begin position="496"/>
        <end position="514"/>
    </location>
</feature>
<organism evidence="9">
    <name type="scientific">Ostreococcus tauri</name>
    <name type="common">Marine green alga</name>
    <dbReference type="NCBI Taxonomy" id="70448"/>
    <lineage>
        <taxon>Eukaryota</taxon>
        <taxon>Viridiplantae</taxon>
        <taxon>Chlorophyta</taxon>
        <taxon>Mamiellophyceae</taxon>
        <taxon>Mamiellales</taxon>
        <taxon>Bathycoccaceae</taxon>
        <taxon>Ostreococcus</taxon>
    </lineage>
</organism>
<evidence type="ECO:0000256" key="2">
    <source>
        <dbReference type="ARBA" id="ARBA00008349"/>
    </source>
</evidence>
<feature type="repeat" description="ANK" evidence="7">
    <location>
        <begin position="78"/>
        <end position="110"/>
    </location>
</feature>
<protein>
    <submittedName>
        <fullName evidence="9">UAA transporter family-domain-containing protein</fullName>
    </submittedName>
</protein>
<dbReference type="InterPro" id="IPR036770">
    <property type="entry name" value="Ankyrin_rpt-contain_sf"/>
</dbReference>
<comment type="similarity">
    <text evidence="2">Belongs to the nucleotide-sugar transporter family. UDP-galactose:UMP antiporter (TC 2.A.7.11) subfamily.</text>
</comment>
<dbReference type="GO" id="GO:0046964">
    <property type="term" value="F:3'-phosphoadenosine 5'-phosphosulfate transmembrane transporter activity"/>
    <property type="evidence" value="ECO:0007669"/>
    <property type="project" value="TreeGrafter"/>
</dbReference>